<evidence type="ECO:0000313" key="2">
    <source>
        <dbReference type="EMBL" id="RKQ90387.1"/>
    </source>
</evidence>
<accession>A0A660L5X5</accession>
<organism evidence="2 3">
    <name type="scientific">Solirubrobacter pauli</name>
    <dbReference type="NCBI Taxonomy" id="166793"/>
    <lineage>
        <taxon>Bacteria</taxon>
        <taxon>Bacillati</taxon>
        <taxon>Actinomycetota</taxon>
        <taxon>Thermoleophilia</taxon>
        <taxon>Solirubrobacterales</taxon>
        <taxon>Solirubrobacteraceae</taxon>
        <taxon>Solirubrobacter</taxon>
    </lineage>
</organism>
<keyword evidence="1" id="KW-0812">Transmembrane</keyword>
<comment type="caution">
    <text evidence="2">The sequence shown here is derived from an EMBL/GenBank/DDBJ whole genome shotgun (WGS) entry which is preliminary data.</text>
</comment>
<reference evidence="2 3" key="1">
    <citation type="submission" date="2018-10" db="EMBL/GenBank/DDBJ databases">
        <title>Genomic Encyclopedia of Archaeal and Bacterial Type Strains, Phase II (KMG-II): from individual species to whole genera.</title>
        <authorList>
            <person name="Goeker M."/>
        </authorList>
    </citation>
    <scope>NUCLEOTIDE SEQUENCE [LARGE SCALE GENOMIC DNA]</scope>
    <source>
        <strain evidence="2 3">DSM 14954</strain>
    </source>
</reference>
<name>A0A660L5X5_9ACTN</name>
<gene>
    <name evidence="2" type="ORF">C8N24_0189</name>
</gene>
<keyword evidence="1" id="KW-1133">Transmembrane helix</keyword>
<keyword evidence="3" id="KW-1185">Reference proteome</keyword>
<dbReference type="Proteomes" id="UP000278962">
    <property type="component" value="Unassembled WGS sequence"/>
</dbReference>
<dbReference type="AlphaFoldDB" id="A0A660L5X5"/>
<evidence type="ECO:0000256" key="1">
    <source>
        <dbReference type="SAM" id="Phobius"/>
    </source>
</evidence>
<proteinExistence type="predicted"/>
<evidence type="ECO:0000313" key="3">
    <source>
        <dbReference type="Proteomes" id="UP000278962"/>
    </source>
</evidence>
<keyword evidence="1" id="KW-0472">Membrane</keyword>
<dbReference type="RefSeq" id="WP_121246896.1">
    <property type="nucleotide sequence ID" value="NZ_RBIL01000001.1"/>
</dbReference>
<sequence length="197" mass="21624">MSYFASIAIAAALTLLLTTQHVEAIEIRFWWRWVRGSLILSAVLLLILVVLLGAGGTYLVDHYIRIETGWIATGLVAGALAAGLLRIDTAAFDLAGAAPARSGALLLLRRLDELVRTTERDAVKRYVEKLSEAEVRKLAIGLFEMYIRGGPAEEANKTLLVQNTDELDAGDGDAVFRLMGWCVSIIHEHRIVVAREQ</sequence>
<feature type="transmembrane region" description="Helical" evidence="1">
    <location>
        <begin position="34"/>
        <end position="60"/>
    </location>
</feature>
<dbReference type="EMBL" id="RBIL01000001">
    <property type="protein sequence ID" value="RKQ90387.1"/>
    <property type="molecule type" value="Genomic_DNA"/>
</dbReference>
<protein>
    <submittedName>
        <fullName evidence="2">Uncharacterized protein</fullName>
    </submittedName>
</protein>